<comment type="caution">
    <text evidence="1">The sequence shown here is derived from an EMBL/GenBank/DDBJ whole genome shotgun (WGS) entry which is preliminary data.</text>
</comment>
<dbReference type="PIRSF" id="PIRSF028744">
    <property type="entry name" value="Addict_mod_HI1419"/>
    <property type="match status" value="1"/>
</dbReference>
<dbReference type="InterPro" id="IPR014056">
    <property type="entry name" value="TypeIITA-like_toxin_pred"/>
</dbReference>
<evidence type="ECO:0000313" key="1">
    <source>
        <dbReference type="EMBL" id="RMM66683.1"/>
    </source>
</evidence>
<evidence type="ECO:0008006" key="3">
    <source>
        <dbReference type="Google" id="ProtNLM"/>
    </source>
</evidence>
<dbReference type="Proteomes" id="UP000276829">
    <property type="component" value="Unassembled WGS sequence"/>
</dbReference>
<dbReference type="EMBL" id="RBON01000207">
    <property type="protein sequence ID" value="RMM66683.1"/>
    <property type="molecule type" value="Genomic_DNA"/>
</dbReference>
<protein>
    <recommendedName>
        <fullName evidence="3">Addiction module killer protein</fullName>
    </recommendedName>
</protein>
<dbReference type="Pfam" id="PF05973">
    <property type="entry name" value="Gp49"/>
    <property type="match status" value="1"/>
</dbReference>
<reference evidence="1 2" key="1">
    <citation type="submission" date="2018-08" db="EMBL/GenBank/DDBJ databases">
        <title>Recombination of ecologically and evolutionarily significant loci maintains genetic cohesion in the Pseudomonas syringae species complex.</title>
        <authorList>
            <person name="Dillon M."/>
            <person name="Thakur S."/>
            <person name="Almeida R.N.D."/>
            <person name="Weir B.S."/>
            <person name="Guttman D.S."/>
        </authorList>
    </citation>
    <scope>NUCLEOTIDE SEQUENCE [LARGE SCALE GENOMIC DNA]</scope>
    <source>
        <strain evidence="1 2">ICMP 4324</strain>
    </source>
</reference>
<gene>
    <name evidence="1" type="ORF">ALQ73_01768</name>
</gene>
<dbReference type="PANTHER" id="PTHR41791">
    <property type="entry name" value="SSL7039 PROTEIN"/>
    <property type="match status" value="1"/>
</dbReference>
<accession>A0A3M3FXJ4</accession>
<evidence type="ECO:0000313" key="2">
    <source>
        <dbReference type="Proteomes" id="UP000276829"/>
    </source>
</evidence>
<dbReference type="AlphaFoldDB" id="A0A3M3FXJ4"/>
<proteinExistence type="predicted"/>
<sequence length="102" mass="11458">MPMKTIKQTATFRTWESKLKDRRAKATIAARIIRVANGLMGDVSPVGQGVSELRIHYGPGYRVYFQQRGDELVILLCGGDKTTQSRDIETAKTLAKDWSDDE</sequence>
<dbReference type="NCBIfam" id="TIGR02683">
    <property type="entry name" value="upstrm_HI1419"/>
    <property type="match status" value="1"/>
</dbReference>
<dbReference type="InterPro" id="IPR009241">
    <property type="entry name" value="HigB-like"/>
</dbReference>
<organism evidence="1 2">
    <name type="scientific">Pseudomonas savastanoi pv. glycinea</name>
    <name type="common">Pseudomonas syringae pv. glycinea</name>
    <dbReference type="NCBI Taxonomy" id="318"/>
    <lineage>
        <taxon>Bacteria</taxon>
        <taxon>Pseudomonadati</taxon>
        <taxon>Pseudomonadota</taxon>
        <taxon>Gammaproteobacteria</taxon>
        <taxon>Pseudomonadales</taxon>
        <taxon>Pseudomonadaceae</taxon>
        <taxon>Pseudomonas</taxon>
    </lineage>
</organism>
<name>A0A3M3FXJ4_PSESG</name>
<dbReference type="PANTHER" id="PTHR41791:SF1">
    <property type="entry name" value="SSL7039 PROTEIN"/>
    <property type="match status" value="1"/>
</dbReference>